<evidence type="ECO:0000313" key="2">
    <source>
        <dbReference type="EMBL" id="KAK2566837.1"/>
    </source>
</evidence>
<evidence type="ECO:0000313" key="3">
    <source>
        <dbReference type="Proteomes" id="UP001249851"/>
    </source>
</evidence>
<accession>A0AAD9VAE5</accession>
<comment type="caution">
    <text evidence="2">The sequence shown here is derived from an EMBL/GenBank/DDBJ whole genome shotgun (WGS) entry which is preliminary data.</text>
</comment>
<sequence>MDVEDSNSRFKTLAPLSRLLISTPTHETVQHYVTLPPNIRNLRDKSLPNPHGEQNRRILKR</sequence>
<organism evidence="2 3">
    <name type="scientific">Acropora cervicornis</name>
    <name type="common">Staghorn coral</name>
    <dbReference type="NCBI Taxonomy" id="6130"/>
    <lineage>
        <taxon>Eukaryota</taxon>
        <taxon>Metazoa</taxon>
        <taxon>Cnidaria</taxon>
        <taxon>Anthozoa</taxon>
        <taxon>Hexacorallia</taxon>
        <taxon>Scleractinia</taxon>
        <taxon>Astrocoeniina</taxon>
        <taxon>Acroporidae</taxon>
        <taxon>Acropora</taxon>
    </lineage>
</organism>
<name>A0AAD9VAE5_ACRCE</name>
<gene>
    <name evidence="2" type="ORF">P5673_009523</name>
</gene>
<dbReference type="EMBL" id="JARQWQ010000016">
    <property type="protein sequence ID" value="KAK2566837.1"/>
    <property type="molecule type" value="Genomic_DNA"/>
</dbReference>
<proteinExistence type="predicted"/>
<dbReference type="Proteomes" id="UP001249851">
    <property type="component" value="Unassembled WGS sequence"/>
</dbReference>
<keyword evidence="3" id="KW-1185">Reference proteome</keyword>
<reference evidence="2" key="2">
    <citation type="journal article" date="2023" name="Science">
        <title>Genomic signatures of disease resistance in endangered staghorn corals.</title>
        <authorList>
            <person name="Vollmer S.V."/>
            <person name="Selwyn J.D."/>
            <person name="Despard B.A."/>
            <person name="Roesel C.L."/>
        </authorList>
    </citation>
    <scope>NUCLEOTIDE SEQUENCE</scope>
    <source>
        <strain evidence="2">K2</strain>
    </source>
</reference>
<reference evidence="2" key="1">
    <citation type="journal article" date="2023" name="G3 (Bethesda)">
        <title>Whole genome assembly and annotation of the endangered Caribbean coral Acropora cervicornis.</title>
        <authorList>
            <person name="Selwyn J.D."/>
            <person name="Vollmer S.V."/>
        </authorList>
    </citation>
    <scope>NUCLEOTIDE SEQUENCE</scope>
    <source>
        <strain evidence="2">K2</strain>
    </source>
</reference>
<evidence type="ECO:0000256" key="1">
    <source>
        <dbReference type="SAM" id="MobiDB-lite"/>
    </source>
</evidence>
<feature type="region of interest" description="Disordered" evidence="1">
    <location>
        <begin position="39"/>
        <end position="61"/>
    </location>
</feature>
<protein>
    <submittedName>
        <fullName evidence="2">Uncharacterized protein</fullName>
    </submittedName>
</protein>
<dbReference type="AlphaFoldDB" id="A0AAD9VAE5"/>